<evidence type="ECO:0000313" key="3">
    <source>
        <dbReference type="Proteomes" id="UP000075243"/>
    </source>
</evidence>
<dbReference type="STRING" id="3821.A0A151UCR7"/>
<dbReference type="Gramene" id="C.cajan_20723.t">
    <property type="protein sequence ID" value="C.cajan_20723.t.cds1"/>
    <property type="gene ID" value="C.cajan_20723"/>
</dbReference>
<dbReference type="Pfam" id="PF00078">
    <property type="entry name" value="RVT_1"/>
    <property type="match status" value="1"/>
</dbReference>
<protein>
    <submittedName>
        <fullName evidence="2">Ribonuclease H protein At1g65750</fullName>
    </submittedName>
</protein>
<dbReference type="PANTHER" id="PTHR33116">
    <property type="entry name" value="REVERSE TRANSCRIPTASE ZINC-BINDING DOMAIN-CONTAINING PROTEIN-RELATED-RELATED"/>
    <property type="match status" value="1"/>
</dbReference>
<dbReference type="SUPFAM" id="SSF56672">
    <property type="entry name" value="DNA/RNA polymerases"/>
    <property type="match status" value="1"/>
</dbReference>
<evidence type="ECO:0000313" key="2">
    <source>
        <dbReference type="EMBL" id="KYP77075.1"/>
    </source>
</evidence>
<dbReference type="InterPro" id="IPR043502">
    <property type="entry name" value="DNA/RNA_pol_sf"/>
</dbReference>
<dbReference type="InterPro" id="IPR000477">
    <property type="entry name" value="RT_dom"/>
</dbReference>
<organism evidence="2 3">
    <name type="scientific">Cajanus cajan</name>
    <name type="common">Pigeon pea</name>
    <name type="synonym">Cajanus indicus</name>
    <dbReference type="NCBI Taxonomy" id="3821"/>
    <lineage>
        <taxon>Eukaryota</taxon>
        <taxon>Viridiplantae</taxon>
        <taxon>Streptophyta</taxon>
        <taxon>Embryophyta</taxon>
        <taxon>Tracheophyta</taxon>
        <taxon>Spermatophyta</taxon>
        <taxon>Magnoliopsida</taxon>
        <taxon>eudicotyledons</taxon>
        <taxon>Gunneridae</taxon>
        <taxon>Pentapetalae</taxon>
        <taxon>rosids</taxon>
        <taxon>fabids</taxon>
        <taxon>Fabales</taxon>
        <taxon>Fabaceae</taxon>
        <taxon>Papilionoideae</taxon>
        <taxon>50 kb inversion clade</taxon>
        <taxon>NPAAA clade</taxon>
        <taxon>indigoferoid/millettioid clade</taxon>
        <taxon>Phaseoleae</taxon>
        <taxon>Cajanus</taxon>
    </lineage>
</organism>
<dbReference type="OMA" id="IEANCKR"/>
<evidence type="ECO:0000259" key="1">
    <source>
        <dbReference type="PROSITE" id="PS50878"/>
    </source>
</evidence>
<sequence>MERLFHLIKIAEDHHLWKPIKLSKKGPPLSHLAFADDLILFSEASLDQAKIIKACLDNFCHSSGMKVSTEKTRIFFSKNIGWSVKNEISSSLGFQRTDDLGKYLGIKLHHERVSKRSLQSVMDHINRRLSSWKTKTLSFAGRLTLTKSVLATIPSYTMQIVLLPKQLCDDIDKSYRSFIWGQDSGKRRIHALTWETLCKPKDDGGLGLRESRKVNTAFMMKNCWALCSQPEKLWVRVVRAKYACGDESIPVVNKRSVASNFWRGICPAWVEVQPQIAWNVRDGLLIKFWIDRWLPSKTVLYKVVV</sequence>
<dbReference type="AlphaFoldDB" id="A0A151UCR7"/>
<feature type="domain" description="Reverse transcriptase" evidence="1">
    <location>
        <begin position="1"/>
        <end position="108"/>
    </location>
</feature>
<dbReference type="Proteomes" id="UP000075243">
    <property type="component" value="Chromosome 1"/>
</dbReference>
<proteinExistence type="predicted"/>
<dbReference type="PROSITE" id="PS50878">
    <property type="entry name" value="RT_POL"/>
    <property type="match status" value="1"/>
</dbReference>
<dbReference type="PANTHER" id="PTHR33116:SF70">
    <property type="entry name" value="NON-LTR RETROELEMENT REVERSE TRANSCRIPTASE-LIKE PROTEIN"/>
    <property type="match status" value="1"/>
</dbReference>
<reference evidence="2 3" key="1">
    <citation type="journal article" date="2012" name="Nat. Biotechnol.">
        <title>Draft genome sequence of pigeonpea (Cajanus cajan), an orphan legume crop of resource-poor farmers.</title>
        <authorList>
            <person name="Varshney R.K."/>
            <person name="Chen W."/>
            <person name="Li Y."/>
            <person name="Bharti A.K."/>
            <person name="Saxena R.K."/>
            <person name="Schlueter J.A."/>
            <person name="Donoghue M.T."/>
            <person name="Azam S."/>
            <person name="Fan G."/>
            <person name="Whaley A.M."/>
            <person name="Farmer A.D."/>
            <person name="Sheridan J."/>
            <person name="Iwata A."/>
            <person name="Tuteja R."/>
            <person name="Penmetsa R.V."/>
            <person name="Wu W."/>
            <person name="Upadhyaya H.D."/>
            <person name="Yang S.P."/>
            <person name="Shah T."/>
            <person name="Saxena K.B."/>
            <person name="Michael T."/>
            <person name="McCombie W.R."/>
            <person name="Yang B."/>
            <person name="Zhang G."/>
            <person name="Yang H."/>
            <person name="Wang J."/>
            <person name="Spillane C."/>
            <person name="Cook D.R."/>
            <person name="May G.D."/>
            <person name="Xu X."/>
            <person name="Jackson S.A."/>
        </authorList>
    </citation>
    <scope>NUCLEOTIDE SEQUENCE [LARGE SCALE GENOMIC DNA]</scope>
    <source>
        <strain evidence="3">cv. Asha</strain>
    </source>
</reference>
<accession>A0A151UCR7</accession>
<gene>
    <name evidence="2" type="ORF">KK1_021343</name>
</gene>
<name>A0A151UCR7_CAJCA</name>
<dbReference type="EMBL" id="CM003603">
    <property type="protein sequence ID" value="KYP77075.1"/>
    <property type="molecule type" value="Genomic_DNA"/>
</dbReference>
<keyword evidence="3" id="KW-1185">Reference proteome</keyword>